<dbReference type="Proteomes" id="UP001141259">
    <property type="component" value="Unassembled WGS sequence"/>
</dbReference>
<reference evidence="20" key="1">
    <citation type="submission" date="2022-08" db="EMBL/GenBank/DDBJ databases">
        <authorList>
            <person name="Tistechok S."/>
            <person name="Samborskyy M."/>
            <person name="Roman I."/>
        </authorList>
    </citation>
    <scope>NUCLEOTIDE SEQUENCE</scope>
    <source>
        <strain evidence="20">DSM 103496</strain>
    </source>
</reference>
<name>A0A9X2VQZ6_9PSEU</name>
<dbReference type="RefSeq" id="WP_259626502.1">
    <property type="nucleotide sequence ID" value="NZ_JANYMP010000016.1"/>
</dbReference>
<comment type="function">
    <text evidence="16">Member of the two-component regulatory system NreB/NreC involved in the control of dissimilatory nitrate/nitrite reduction in response to oxygen. NreB functions as a direct oxygen sensor histidine kinase which is autophosphorylated, in the absence of oxygen, probably at the conserved histidine residue, and transfers its phosphate group probably to a conserved aspartate residue of NreC. NreB/NreC activates the expression of the nitrate (narGHJI) and nitrite (nir) reductase operons, as well as the putative nitrate transporter gene narT.</text>
</comment>
<keyword evidence="18" id="KW-1133">Transmembrane helix</keyword>
<evidence type="ECO:0000256" key="8">
    <source>
        <dbReference type="ARBA" id="ARBA00022553"/>
    </source>
</evidence>
<comment type="cofactor">
    <cofactor evidence="2">
        <name>[4Fe-4S] cluster</name>
        <dbReference type="ChEBI" id="CHEBI:49883"/>
    </cofactor>
</comment>
<dbReference type="Pfam" id="PF02518">
    <property type="entry name" value="HATPase_c"/>
    <property type="match status" value="1"/>
</dbReference>
<evidence type="ECO:0000256" key="18">
    <source>
        <dbReference type="SAM" id="Phobius"/>
    </source>
</evidence>
<evidence type="ECO:0000256" key="6">
    <source>
        <dbReference type="ARBA" id="ARBA00022485"/>
    </source>
</evidence>
<dbReference type="PANTHER" id="PTHR24421">
    <property type="entry name" value="NITRATE/NITRITE SENSOR PROTEIN NARX-RELATED"/>
    <property type="match status" value="1"/>
</dbReference>
<dbReference type="GO" id="GO:0016020">
    <property type="term" value="C:membrane"/>
    <property type="evidence" value="ECO:0007669"/>
    <property type="project" value="InterPro"/>
</dbReference>
<evidence type="ECO:0000256" key="1">
    <source>
        <dbReference type="ARBA" id="ARBA00000085"/>
    </source>
</evidence>
<dbReference type="InterPro" id="IPR003594">
    <property type="entry name" value="HATPase_dom"/>
</dbReference>
<proteinExistence type="predicted"/>
<keyword evidence="7" id="KW-0963">Cytoplasm</keyword>
<dbReference type="PRINTS" id="PR00344">
    <property type="entry name" value="BCTRLSENSOR"/>
</dbReference>
<feature type="transmembrane region" description="Helical" evidence="18">
    <location>
        <begin position="98"/>
        <end position="119"/>
    </location>
</feature>
<keyword evidence="8" id="KW-0597">Phosphoprotein</keyword>
<feature type="transmembrane region" description="Helical" evidence="18">
    <location>
        <begin position="6"/>
        <end position="23"/>
    </location>
</feature>
<dbReference type="SMART" id="SM00387">
    <property type="entry name" value="HATPase_c"/>
    <property type="match status" value="1"/>
</dbReference>
<keyword evidence="12" id="KW-0067">ATP-binding</keyword>
<comment type="catalytic activity">
    <reaction evidence="1">
        <text>ATP + protein L-histidine = ADP + protein N-phospho-L-histidine.</text>
        <dbReference type="EC" id="2.7.13.3"/>
    </reaction>
</comment>
<dbReference type="EC" id="2.7.13.3" evidence="4"/>
<keyword evidence="6" id="KW-0004">4Fe-4S</keyword>
<dbReference type="InterPro" id="IPR004358">
    <property type="entry name" value="Sig_transdc_His_kin-like_C"/>
</dbReference>
<evidence type="ECO:0000256" key="3">
    <source>
        <dbReference type="ARBA" id="ARBA00004496"/>
    </source>
</evidence>
<dbReference type="GO" id="GO:0005524">
    <property type="term" value="F:ATP binding"/>
    <property type="evidence" value="ECO:0007669"/>
    <property type="project" value="UniProtKB-KW"/>
</dbReference>
<protein>
    <recommendedName>
        <fullName evidence="5">Oxygen sensor histidine kinase NreB</fullName>
        <ecNumber evidence="4">2.7.13.3</ecNumber>
    </recommendedName>
    <alternativeName>
        <fullName evidence="17">Nitrogen regulation protein B</fullName>
    </alternativeName>
</protein>
<keyword evidence="21" id="KW-1185">Reference proteome</keyword>
<keyword evidence="14" id="KW-0902">Two-component regulatory system</keyword>
<keyword evidence="13" id="KW-0408">Iron</keyword>
<accession>A0A9X2VQZ6</accession>
<dbReference type="InterPro" id="IPR036890">
    <property type="entry name" value="HATPase_C_sf"/>
</dbReference>
<evidence type="ECO:0000256" key="16">
    <source>
        <dbReference type="ARBA" id="ARBA00024827"/>
    </source>
</evidence>
<keyword evidence="15" id="KW-0479">Metal-binding</keyword>
<keyword evidence="18" id="KW-0472">Membrane</keyword>
<keyword evidence="11 20" id="KW-0418">Kinase</keyword>
<organism evidence="20 21">
    <name type="scientific">Umezawaea endophytica</name>
    <dbReference type="NCBI Taxonomy" id="1654476"/>
    <lineage>
        <taxon>Bacteria</taxon>
        <taxon>Bacillati</taxon>
        <taxon>Actinomycetota</taxon>
        <taxon>Actinomycetes</taxon>
        <taxon>Pseudonocardiales</taxon>
        <taxon>Pseudonocardiaceae</taxon>
        <taxon>Umezawaea</taxon>
    </lineage>
</organism>
<keyword evidence="10" id="KW-0547">Nucleotide-binding</keyword>
<keyword evidence="18" id="KW-0812">Transmembrane</keyword>
<evidence type="ECO:0000256" key="14">
    <source>
        <dbReference type="ARBA" id="ARBA00023012"/>
    </source>
</evidence>
<dbReference type="GO" id="GO:0046983">
    <property type="term" value="F:protein dimerization activity"/>
    <property type="evidence" value="ECO:0007669"/>
    <property type="project" value="InterPro"/>
</dbReference>
<dbReference type="InterPro" id="IPR011712">
    <property type="entry name" value="Sig_transdc_His_kin_sub3_dim/P"/>
</dbReference>
<evidence type="ECO:0000256" key="5">
    <source>
        <dbReference type="ARBA" id="ARBA00017322"/>
    </source>
</evidence>
<dbReference type="Gene3D" id="1.20.5.1930">
    <property type="match status" value="1"/>
</dbReference>
<feature type="transmembrane region" description="Helical" evidence="18">
    <location>
        <begin position="131"/>
        <end position="151"/>
    </location>
</feature>
<feature type="domain" description="Histidine kinase/HSP90-like ATPase" evidence="19">
    <location>
        <begin position="264"/>
        <end position="353"/>
    </location>
</feature>
<evidence type="ECO:0000256" key="17">
    <source>
        <dbReference type="ARBA" id="ARBA00030800"/>
    </source>
</evidence>
<sequence length="353" mass="37341">MRILWVSVLVYGVVLVAGLYYALTGLSPDPDPARLAGFVVCVGLLVALEFGGPRHPVALASARLALFVAVAALDESGLSRVLFLLVPFLGYLQFGRRAGLALGGVCLALLVGGHLLWQPGWYTDATAVSDVLMFCVGLVLALSMAAIATGAREARDRVAELSAAVERTRLARDLHDGLGHHLTAIAVQLEKSEAFRDLDPETADRAVGDARRSARQALEEVRSSVRAMRSDTTPFDLPSALADLVRDTDVRLTVVGGQNGADRAALTTLYRAAQESLTNASRHARASTVTARLVFGPHDARVEVADDGRGFDTAAPEGFGLRGMRERAELVGGRVDVVSEPGAGTRVTVVVPS</sequence>
<dbReference type="GO" id="GO:0051539">
    <property type="term" value="F:4 iron, 4 sulfur cluster binding"/>
    <property type="evidence" value="ECO:0007669"/>
    <property type="project" value="UniProtKB-KW"/>
</dbReference>
<dbReference type="EMBL" id="JANYMP010000016">
    <property type="protein sequence ID" value="MCS7481009.1"/>
    <property type="molecule type" value="Genomic_DNA"/>
</dbReference>
<evidence type="ECO:0000256" key="10">
    <source>
        <dbReference type="ARBA" id="ARBA00022741"/>
    </source>
</evidence>
<feature type="transmembrane region" description="Helical" evidence="18">
    <location>
        <begin position="35"/>
        <end position="52"/>
    </location>
</feature>
<evidence type="ECO:0000256" key="13">
    <source>
        <dbReference type="ARBA" id="ARBA00023004"/>
    </source>
</evidence>
<evidence type="ECO:0000256" key="9">
    <source>
        <dbReference type="ARBA" id="ARBA00022679"/>
    </source>
</evidence>
<evidence type="ECO:0000259" key="19">
    <source>
        <dbReference type="SMART" id="SM00387"/>
    </source>
</evidence>
<evidence type="ECO:0000313" key="21">
    <source>
        <dbReference type="Proteomes" id="UP001141259"/>
    </source>
</evidence>
<comment type="caution">
    <text evidence="20">The sequence shown here is derived from an EMBL/GenBank/DDBJ whole genome shotgun (WGS) entry which is preliminary data.</text>
</comment>
<dbReference type="GO" id="GO:0000155">
    <property type="term" value="F:phosphorelay sensor kinase activity"/>
    <property type="evidence" value="ECO:0007669"/>
    <property type="project" value="InterPro"/>
</dbReference>
<keyword evidence="9" id="KW-0808">Transferase</keyword>
<dbReference type="Gene3D" id="3.30.565.10">
    <property type="entry name" value="Histidine kinase-like ATPase, C-terminal domain"/>
    <property type="match status" value="1"/>
</dbReference>
<dbReference type="GO" id="GO:0005737">
    <property type="term" value="C:cytoplasm"/>
    <property type="evidence" value="ECO:0007669"/>
    <property type="project" value="UniProtKB-SubCell"/>
</dbReference>
<evidence type="ECO:0000256" key="11">
    <source>
        <dbReference type="ARBA" id="ARBA00022777"/>
    </source>
</evidence>
<dbReference type="AlphaFoldDB" id="A0A9X2VQZ6"/>
<dbReference type="InterPro" id="IPR050482">
    <property type="entry name" value="Sensor_HK_TwoCompSys"/>
</dbReference>
<dbReference type="SUPFAM" id="SSF55874">
    <property type="entry name" value="ATPase domain of HSP90 chaperone/DNA topoisomerase II/histidine kinase"/>
    <property type="match status" value="1"/>
</dbReference>
<evidence type="ECO:0000256" key="15">
    <source>
        <dbReference type="ARBA" id="ARBA00023014"/>
    </source>
</evidence>
<evidence type="ECO:0000256" key="7">
    <source>
        <dbReference type="ARBA" id="ARBA00022490"/>
    </source>
</evidence>
<dbReference type="CDD" id="cd16917">
    <property type="entry name" value="HATPase_UhpB-NarQ-NarX-like"/>
    <property type="match status" value="1"/>
</dbReference>
<gene>
    <name evidence="20" type="ORF">NZH93_29495</name>
</gene>
<keyword evidence="15" id="KW-0411">Iron-sulfur</keyword>
<dbReference type="PANTHER" id="PTHR24421:SF10">
    <property type="entry name" value="NITRATE_NITRITE SENSOR PROTEIN NARQ"/>
    <property type="match status" value="1"/>
</dbReference>
<comment type="subcellular location">
    <subcellularLocation>
        <location evidence="3">Cytoplasm</location>
    </subcellularLocation>
</comment>
<evidence type="ECO:0000256" key="12">
    <source>
        <dbReference type="ARBA" id="ARBA00022840"/>
    </source>
</evidence>
<dbReference type="Pfam" id="PF07730">
    <property type="entry name" value="HisKA_3"/>
    <property type="match status" value="1"/>
</dbReference>
<evidence type="ECO:0000313" key="20">
    <source>
        <dbReference type="EMBL" id="MCS7481009.1"/>
    </source>
</evidence>
<evidence type="ECO:0000256" key="4">
    <source>
        <dbReference type="ARBA" id="ARBA00012438"/>
    </source>
</evidence>
<evidence type="ECO:0000256" key="2">
    <source>
        <dbReference type="ARBA" id="ARBA00001966"/>
    </source>
</evidence>